<evidence type="ECO:0000256" key="10">
    <source>
        <dbReference type="ARBA" id="ARBA00023125"/>
    </source>
</evidence>
<evidence type="ECO:0000256" key="7">
    <source>
        <dbReference type="ARBA" id="ARBA00023004"/>
    </source>
</evidence>
<evidence type="ECO:0000256" key="5">
    <source>
        <dbReference type="ARBA" id="ARBA00022839"/>
    </source>
</evidence>
<dbReference type="GO" id="GO:0051536">
    <property type="term" value="F:iron-sulfur cluster binding"/>
    <property type="evidence" value="ECO:0007669"/>
    <property type="project" value="UniProtKB-KW"/>
</dbReference>
<dbReference type="GO" id="GO:0046872">
    <property type="term" value="F:metal ion binding"/>
    <property type="evidence" value="ECO:0007669"/>
    <property type="project" value="UniProtKB-UniRule"/>
</dbReference>
<dbReference type="Proteomes" id="UP000245802">
    <property type="component" value="Chromosome"/>
</dbReference>
<dbReference type="InterPro" id="IPR023844">
    <property type="entry name" value="CRISPR-assoc_Cas1_MYXAN"/>
</dbReference>
<keyword evidence="3 14" id="KW-0255">Endonuclease</keyword>
<comment type="cofactor">
    <cofactor evidence="14">
        <name>Mg(2+)</name>
        <dbReference type="ChEBI" id="CHEBI:18420"/>
    </cofactor>
    <cofactor evidence="14">
        <name>Mn(2+)</name>
        <dbReference type="ChEBI" id="CHEBI:29035"/>
    </cofactor>
</comment>
<keyword evidence="4 14" id="KW-0378">Hydrolase</keyword>
<dbReference type="EC" id="3.1.-.-" evidence="14"/>
<dbReference type="Pfam" id="PF01867">
    <property type="entry name" value="Cas_Cas1"/>
    <property type="match status" value="1"/>
</dbReference>
<keyword evidence="1 14" id="KW-0540">Nuclease</keyword>
<organism evidence="16 17">
    <name type="scientific">Gemmata obscuriglobus</name>
    <dbReference type="NCBI Taxonomy" id="114"/>
    <lineage>
        <taxon>Bacteria</taxon>
        <taxon>Pseudomonadati</taxon>
        <taxon>Planctomycetota</taxon>
        <taxon>Planctomycetia</taxon>
        <taxon>Gemmatales</taxon>
        <taxon>Gemmataceae</taxon>
        <taxon>Gemmata</taxon>
    </lineage>
</organism>
<dbReference type="GO" id="GO:0051607">
    <property type="term" value="P:defense response to virus"/>
    <property type="evidence" value="ECO:0007669"/>
    <property type="project" value="UniProtKB-UniRule"/>
</dbReference>
<dbReference type="EMBL" id="CP025958">
    <property type="protein sequence ID" value="AWM42182.1"/>
    <property type="molecule type" value="Genomic_DNA"/>
</dbReference>
<keyword evidence="7" id="KW-0408">Iron</keyword>
<evidence type="ECO:0000256" key="6">
    <source>
        <dbReference type="ARBA" id="ARBA00022842"/>
    </source>
</evidence>
<keyword evidence="2 14" id="KW-0479">Metal-binding</keyword>
<dbReference type="GO" id="GO:0003677">
    <property type="term" value="F:DNA binding"/>
    <property type="evidence" value="ECO:0007669"/>
    <property type="project" value="UniProtKB-KW"/>
</dbReference>
<evidence type="ECO:0000256" key="12">
    <source>
        <dbReference type="ARBA" id="ARBA00033996"/>
    </source>
</evidence>
<evidence type="ECO:0000256" key="8">
    <source>
        <dbReference type="ARBA" id="ARBA00023014"/>
    </source>
</evidence>
<evidence type="ECO:0000256" key="3">
    <source>
        <dbReference type="ARBA" id="ARBA00022759"/>
    </source>
</evidence>
<dbReference type="GO" id="GO:0004527">
    <property type="term" value="F:exonuclease activity"/>
    <property type="evidence" value="ECO:0007669"/>
    <property type="project" value="UniProtKB-KW"/>
</dbReference>
<dbReference type="KEGG" id="gog:C1280_08765"/>
<comment type="subunit">
    <text evidence="13 14">Homodimer, forms a heterotetramer with a Cas2 homodimer.</text>
</comment>
<keyword evidence="6 14" id="KW-0460">Magnesium</keyword>
<evidence type="ECO:0000256" key="13">
    <source>
        <dbReference type="ARBA" id="ARBA00038592"/>
    </source>
</evidence>
<feature type="domain" description="DUF83" evidence="15">
    <location>
        <begin position="16"/>
        <end position="192"/>
    </location>
</feature>
<evidence type="ECO:0000259" key="15">
    <source>
        <dbReference type="Pfam" id="PF01930"/>
    </source>
</evidence>
<evidence type="ECO:0000256" key="1">
    <source>
        <dbReference type="ARBA" id="ARBA00022722"/>
    </source>
</evidence>
<keyword evidence="5" id="KW-0269">Exonuclease</keyword>
<comment type="function">
    <text evidence="14">CRISPR (clustered regularly interspaced short palindromic repeat), is an adaptive immune system that provides protection against mobile genetic elements (viruses, transposable elements and conjugative plasmids). CRISPR clusters contain spacers, sequences complementary to antecedent mobile elements, and target invading nucleic acids. CRISPR clusters are transcribed and processed into CRISPR RNA (crRNA). Acts as a dsDNA endonuclease. Involved in the integration of spacer DNA into the CRISPR cassette.</text>
</comment>
<dbReference type="NCBIfam" id="TIGR00372">
    <property type="entry name" value="cas4"/>
    <property type="match status" value="1"/>
</dbReference>
<keyword evidence="10 14" id="KW-0238">DNA-binding</keyword>
<accession>A0A2Z3HCQ4</accession>
<dbReference type="Gene3D" id="3.90.320.10">
    <property type="match status" value="1"/>
</dbReference>
<dbReference type="CDD" id="cd09634">
    <property type="entry name" value="Cas1_I-II-III"/>
    <property type="match status" value="1"/>
</dbReference>
<evidence type="ECO:0000313" key="16">
    <source>
        <dbReference type="EMBL" id="AWM42182.1"/>
    </source>
</evidence>
<dbReference type="AlphaFoldDB" id="A0A2Z3HCQ4"/>
<dbReference type="PANTHER" id="PTHR34353:SF2">
    <property type="entry name" value="CRISPR-ASSOCIATED ENDONUCLEASE CAS1 1"/>
    <property type="match status" value="1"/>
</dbReference>
<dbReference type="InterPro" id="IPR042206">
    <property type="entry name" value="CRISPR-assoc_Cas1_C"/>
</dbReference>
<dbReference type="NCBIfam" id="TIGR00287">
    <property type="entry name" value="cas1"/>
    <property type="match status" value="1"/>
</dbReference>
<proteinExistence type="inferred from homology"/>
<evidence type="ECO:0000256" key="11">
    <source>
        <dbReference type="ARBA" id="ARBA00023211"/>
    </source>
</evidence>
<comment type="similarity">
    <text evidence="14">Belongs to the CRISPR-associated endonuclease Cas1 family.</text>
</comment>
<evidence type="ECO:0000256" key="2">
    <source>
        <dbReference type="ARBA" id="ARBA00022723"/>
    </source>
</evidence>
<feature type="binding site" evidence="14">
    <location>
        <position position="443"/>
    </location>
    <ligand>
        <name>Mn(2+)</name>
        <dbReference type="ChEBI" id="CHEBI:29035"/>
    </ligand>
</feature>
<dbReference type="InterPro" id="IPR002729">
    <property type="entry name" value="CRISPR-assoc_Cas1"/>
</dbReference>
<dbReference type="GO" id="GO:0004520">
    <property type="term" value="F:DNA endonuclease activity"/>
    <property type="evidence" value="ECO:0007669"/>
    <property type="project" value="InterPro"/>
</dbReference>
<evidence type="ECO:0000256" key="4">
    <source>
        <dbReference type="ARBA" id="ARBA00022801"/>
    </source>
</evidence>
<dbReference type="InterPro" id="IPR013343">
    <property type="entry name" value="CRISPR-assoc_prot_Cas4"/>
</dbReference>
<dbReference type="InterPro" id="IPR050646">
    <property type="entry name" value="Cas1"/>
</dbReference>
<keyword evidence="11 14" id="KW-0464">Manganese</keyword>
<evidence type="ECO:0000256" key="9">
    <source>
        <dbReference type="ARBA" id="ARBA00023118"/>
    </source>
</evidence>
<name>A0A2Z3HCQ4_9BACT</name>
<protein>
    <recommendedName>
        <fullName evidence="14">CRISPR-associated endonuclease Cas1</fullName>
        <ecNumber evidence="14">3.1.-.-</ecNumber>
    </recommendedName>
</protein>
<keyword evidence="17" id="KW-1185">Reference proteome</keyword>
<dbReference type="Pfam" id="PF01930">
    <property type="entry name" value="Cas_Cas4"/>
    <property type="match status" value="1"/>
</dbReference>
<keyword evidence="8" id="KW-0411">Iron-sulfur</keyword>
<reference evidence="16 17" key="1">
    <citation type="submission" date="2018-01" db="EMBL/GenBank/DDBJ databases">
        <title>G. obscuriglobus.</title>
        <authorList>
            <person name="Franke J."/>
            <person name="Blomberg W."/>
            <person name="Selmecki A."/>
        </authorList>
    </citation>
    <scope>NUCLEOTIDE SEQUENCE [LARGE SCALE GENOMIC DNA]</scope>
    <source>
        <strain evidence="16 17">DSM 5831</strain>
    </source>
</reference>
<keyword evidence="9 14" id="KW-0051">Antiviral defense</keyword>
<dbReference type="OrthoDB" id="9803119at2"/>
<dbReference type="HAMAP" id="MF_01470">
    <property type="entry name" value="Cas1"/>
    <property type="match status" value="1"/>
</dbReference>
<dbReference type="InterPro" id="IPR022765">
    <property type="entry name" value="Dna2/Cas4_DUF83"/>
</dbReference>
<feature type="binding site" evidence="14">
    <location>
        <position position="374"/>
    </location>
    <ligand>
        <name>Mn(2+)</name>
        <dbReference type="ChEBI" id="CHEBI:29035"/>
    </ligand>
</feature>
<sequence>MPLPVLDSHAPPVRVMALHALAYCRRLFYLEEVEEIRVADHRVFAGRHLHAALEADEDGAAVSVELASERLGLFGKVDCLRRRDGSHLPYEHKRGRPARGADGAAEAWPSDRLQVVAYAALIEDAFGQPVPEGRIRYHAANVTVRVPVDDRARADLSAALADARALRESVERPAITENARLCEKCSLAPVCLPEEVRQDREPEREPRRLFPQDRDGATLHVVSQGTAVGVSGDSIVVKPREGPEAKHAIRGVETVLLHGFTQISTQAIRKCVEHGVGVHWLSVSGHHTASTVPTAGQVQRRVRQYKALTDPATCLRLIKHLASAKVEGQYRYLLRATRGDPALREQAQPHLNAIQPLLGRIPGAAEAETVRGLEGAAAVEYFAALRSVLGPQVPEELRAASRSRRPPVDRFNALLSYGYGLLHTAVMRAVLASGLEPALGFFHTPRSAAYPLVLDLLDLFRVTVWDMPLVGSLNRGQWDAAADFEVTRAKVWLSEPGRKKAIGLFEDRMQETWKHPVLNYSLSYARTIELEARLLEKEWTGEPGLFARSRLR</sequence>
<comment type="catalytic activity">
    <reaction evidence="12">
        <text>exonucleolytic cleavage in the 5'- to 3'-direction to yield nucleoside 3'-phosphates.</text>
        <dbReference type="EC" id="3.1.12.1"/>
    </reaction>
</comment>
<dbReference type="Gene3D" id="1.20.120.920">
    <property type="entry name" value="CRISPR-associated endonuclease Cas1, C-terminal domain"/>
    <property type="match status" value="1"/>
</dbReference>
<dbReference type="Gene3D" id="3.100.10.20">
    <property type="entry name" value="CRISPR-associated endonuclease Cas1, N-terminal domain"/>
    <property type="match status" value="1"/>
</dbReference>
<dbReference type="GO" id="GO:0043571">
    <property type="term" value="P:maintenance of CRISPR repeat elements"/>
    <property type="evidence" value="ECO:0007669"/>
    <property type="project" value="UniProtKB-UniRule"/>
</dbReference>
<dbReference type="InterPro" id="IPR011604">
    <property type="entry name" value="PDDEXK-like_dom_sf"/>
</dbReference>
<gene>
    <name evidence="14" type="primary">cas1</name>
    <name evidence="16" type="ORF">C1280_08765</name>
</gene>
<evidence type="ECO:0000256" key="14">
    <source>
        <dbReference type="HAMAP-Rule" id="MF_01470"/>
    </source>
</evidence>
<dbReference type="NCBIfam" id="TIGR03983">
    <property type="entry name" value="cas1_MYXAN"/>
    <property type="match status" value="1"/>
</dbReference>
<dbReference type="InterPro" id="IPR042211">
    <property type="entry name" value="CRISPR-assoc_Cas1_N"/>
</dbReference>
<dbReference type="PANTHER" id="PTHR34353">
    <property type="entry name" value="CRISPR-ASSOCIATED ENDONUCLEASE CAS1 1"/>
    <property type="match status" value="1"/>
</dbReference>
<evidence type="ECO:0000313" key="17">
    <source>
        <dbReference type="Proteomes" id="UP000245802"/>
    </source>
</evidence>
<feature type="binding site" evidence="14">
    <location>
        <position position="458"/>
    </location>
    <ligand>
        <name>Mn(2+)</name>
        <dbReference type="ChEBI" id="CHEBI:29035"/>
    </ligand>
</feature>